<feature type="non-terminal residue" evidence="1">
    <location>
        <position position="1"/>
    </location>
</feature>
<proteinExistence type="predicted"/>
<sequence length="75" mass="8190">DRGSGKDLLCCIPELVQPWHRLDLVAPFGVLSLTKGQILEPYMLSHLGTELQSPSSTIQEGIQTSTGRPSFKSSH</sequence>
<gene>
    <name evidence="1" type="ORF">MRATA1EN22A_LOCUS18468</name>
</gene>
<dbReference type="EMBL" id="OX596087">
    <property type="protein sequence ID" value="CAN0426052.1"/>
    <property type="molecule type" value="Genomic_DNA"/>
</dbReference>
<feature type="non-terminal residue" evidence="1">
    <location>
        <position position="75"/>
    </location>
</feature>
<organism evidence="1 2">
    <name type="scientific">Rangifer tarandus platyrhynchus</name>
    <name type="common">Svalbard reindeer</name>
    <dbReference type="NCBI Taxonomy" id="3082113"/>
    <lineage>
        <taxon>Eukaryota</taxon>
        <taxon>Metazoa</taxon>
        <taxon>Chordata</taxon>
        <taxon>Craniata</taxon>
        <taxon>Vertebrata</taxon>
        <taxon>Euteleostomi</taxon>
        <taxon>Mammalia</taxon>
        <taxon>Eutheria</taxon>
        <taxon>Laurasiatheria</taxon>
        <taxon>Artiodactyla</taxon>
        <taxon>Ruminantia</taxon>
        <taxon>Pecora</taxon>
        <taxon>Cervidae</taxon>
        <taxon>Odocoileinae</taxon>
        <taxon>Rangifer</taxon>
    </lineage>
</organism>
<protein>
    <submittedName>
        <fullName evidence="1">Uncharacterized protein</fullName>
    </submittedName>
</protein>
<reference evidence="1" key="1">
    <citation type="submission" date="2023-05" db="EMBL/GenBank/DDBJ databases">
        <authorList>
            <consortium name="ELIXIR-Norway"/>
        </authorList>
    </citation>
    <scope>NUCLEOTIDE SEQUENCE</scope>
</reference>
<accession>A0AC59ZJ66</accession>
<name>A0AC59ZJ66_RANTA</name>
<evidence type="ECO:0000313" key="1">
    <source>
        <dbReference type="EMBL" id="CAN0426052.1"/>
    </source>
</evidence>
<evidence type="ECO:0000313" key="2">
    <source>
        <dbReference type="Proteomes" id="UP001162501"/>
    </source>
</evidence>
<reference evidence="1" key="2">
    <citation type="submission" date="2025-03" db="EMBL/GenBank/DDBJ databases">
        <authorList>
            <consortium name="ELIXIR-Norway"/>
            <consortium name="Elixir Norway"/>
        </authorList>
    </citation>
    <scope>NUCLEOTIDE SEQUENCE</scope>
</reference>
<dbReference type="Proteomes" id="UP001162501">
    <property type="component" value="Chromosome 3"/>
</dbReference>